<dbReference type="PROSITE" id="PS01124">
    <property type="entry name" value="HTH_ARAC_FAMILY_2"/>
    <property type="match status" value="1"/>
</dbReference>
<protein>
    <submittedName>
        <fullName evidence="5">AraC family transcriptional regulator</fullName>
    </submittedName>
</protein>
<dbReference type="GO" id="GO:0005829">
    <property type="term" value="C:cytosol"/>
    <property type="evidence" value="ECO:0007669"/>
    <property type="project" value="TreeGrafter"/>
</dbReference>
<dbReference type="InterPro" id="IPR020449">
    <property type="entry name" value="Tscrpt_reg_AraC-type_HTH"/>
</dbReference>
<evidence type="ECO:0000256" key="3">
    <source>
        <dbReference type="ARBA" id="ARBA00023163"/>
    </source>
</evidence>
<name>A0A6M0K3N6_9GAMM</name>
<gene>
    <name evidence="5" type="ORF">G3446_21450</name>
</gene>
<dbReference type="Pfam" id="PF12833">
    <property type="entry name" value="HTH_18"/>
    <property type="match status" value="1"/>
</dbReference>
<dbReference type="RefSeq" id="WP_164455133.1">
    <property type="nucleotide sequence ID" value="NZ_JAAIJQ010000088.1"/>
</dbReference>
<dbReference type="PANTHER" id="PTHR47894:SF4">
    <property type="entry name" value="HTH-TYPE TRANSCRIPTIONAL REGULATOR GADX"/>
    <property type="match status" value="1"/>
</dbReference>
<sequence>MQGYPSSAAAAAHFAPNSSGAARSEMGRQRLSGRLAIVRAAHLLDYLVVMRQIGMPVDRELARSRLPPQIEEAPDLYVSVPVAIEWIAQCGRDLEPMELGFLGARQASQASIKPAHLSEMLSAQTGYRRLEAFIRIACREDNGLQVSLRQEGDQTRVICDMIDLGRHPFICFAEWLNLQGVMSIVSDLAGPNWSPRELTFASRYAPPDLAREAFPNTRVLVGQPCPSILIESALLARACGGTATRADVRPVSFEQGSGSSGQAEAWDLLNLLRLILQPYLNGGRPDLSLVAEIAGMSPRTLQRRLQRSGSSYSQVLEEARFDLARNLLDDPGAKIIDVAMTAGYRNPQHFARAFRRFTGLTPTRYRRALVGNVSPTLPQRGR</sequence>
<dbReference type="GO" id="GO:0003700">
    <property type="term" value="F:DNA-binding transcription factor activity"/>
    <property type="evidence" value="ECO:0007669"/>
    <property type="project" value="InterPro"/>
</dbReference>
<dbReference type="PRINTS" id="PR00032">
    <property type="entry name" value="HTHARAC"/>
</dbReference>
<dbReference type="InterPro" id="IPR009057">
    <property type="entry name" value="Homeodomain-like_sf"/>
</dbReference>
<proteinExistence type="predicted"/>
<dbReference type="PANTHER" id="PTHR47894">
    <property type="entry name" value="HTH-TYPE TRANSCRIPTIONAL REGULATOR GADX"/>
    <property type="match status" value="1"/>
</dbReference>
<dbReference type="SUPFAM" id="SSF46689">
    <property type="entry name" value="Homeodomain-like"/>
    <property type="match status" value="1"/>
</dbReference>
<comment type="caution">
    <text evidence="5">The sequence shown here is derived from an EMBL/GenBank/DDBJ whole genome shotgun (WGS) entry which is preliminary data.</text>
</comment>
<keyword evidence="1" id="KW-0805">Transcription regulation</keyword>
<keyword evidence="2" id="KW-0238">DNA-binding</keyword>
<evidence type="ECO:0000313" key="6">
    <source>
        <dbReference type="Proteomes" id="UP000483379"/>
    </source>
</evidence>
<dbReference type="InterPro" id="IPR018060">
    <property type="entry name" value="HTH_AraC"/>
</dbReference>
<evidence type="ECO:0000313" key="5">
    <source>
        <dbReference type="EMBL" id="NEV64412.1"/>
    </source>
</evidence>
<dbReference type="Proteomes" id="UP000483379">
    <property type="component" value="Unassembled WGS sequence"/>
</dbReference>
<dbReference type="Gene3D" id="1.10.10.60">
    <property type="entry name" value="Homeodomain-like"/>
    <property type="match status" value="1"/>
</dbReference>
<dbReference type="SMART" id="SM00342">
    <property type="entry name" value="HTH_ARAC"/>
    <property type="match status" value="1"/>
</dbReference>
<dbReference type="AlphaFoldDB" id="A0A6M0K3N6"/>
<reference evidence="5 6" key="1">
    <citation type="submission" date="2020-02" db="EMBL/GenBank/DDBJ databases">
        <title>Genome sequences of Thiorhodococcus mannitoliphagus and Thiorhodococcus minor, purple sulfur photosynthetic bacteria in the gammaproteobacterial family, Chromatiaceae.</title>
        <authorList>
            <person name="Aviles F.A."/>
            <person name="Meyer T.E."/>
            <person name="Kyndt J.A."/>
        </authorList>
    </citation>
    <scope>NUCLEOTIDE SEQUENCE [LARGE SCALE GENOMIC DNA]</scope>
    <source>
        <strain evidence="5 6">DSM 11518</strain>
    </source>
</reference>
<keyword evidence="3" id="KW-0804">Transcription</keyword>
<accession>A0A6M0K3N6</accession>
<feature type="domain" description="HTH araC/xylS-type" evidence="4">
    <location>
        <begin position="270"/>
        <end position="368"/>
    </location>
</feature>
<dbReference type="GO" id="GO:0000976">
    <property type="term" value="F:transcription cis-regulatory region binding"/>
    <property type="evidence" value="ECO:0007669"/>
    <property type="project" value="TreeGrafter"/>
</dbReference>
<evidence type="ECO:0000259" key="4">
    <source>
        <dbReference type="PROSITE" id="PS01124"/>
    </source>
</evidence>
<evidence type="ECO:0000256" key="2">
    <source>
        <dbReference type="ARBA" id="ARBA00023125"/>
    </source>
</evidence>
<organism evidence="5 6">
    <name type="scientific">Thiorhodococcus minor</name>
    <dbReference type="NCBI Taxonomy" id="57489"/>
    <lineage>
        <taxon>Bacteria</taxon>
        <taxon>Pseudomonadati</taxon>
        <taxon>Pseudomonadota</taxon>
        <taxon>Gammaproteobacteria</taxon>
        <taxon>Chromatiales</taxon>
        <taxon>Chromatiaceae</taxon>
        <taxon>Thiorhodococcus</taxon>
    </lineage>
</organism>
<dbReference type="Pfam" id="PF12625">
    <property type="entry name" value="Arabinose_bd"/>
    <property type="match status" value="1"/>
</dbReference>
<keyword evidence="6" id="KW-1185">Reference proteome</keyword>
<dbReference type="EMBL" id="JAAIJQ010000088">
    <property type="protein sequence ID" value="NEV64412.1"/>
    <property type="molecule type" value="Genomic_DNA"/>
</dbReference>
<evidence type="ECO:0000256" key="1">
    <source>
        <dbReference type="ARBA" id="ARBA00023015"/>
    </source>
</evidence>
<dbReference type="InterPro" id="IPR032687">
    <property type="entry name" value="AraC-type_N"/>
</dbReference>